<sequence length="696" mass="75862">MARPDPVASLLSRGPRLRLPVTVGADSGARSAPGPPGAAQPLGRARLEPLEADRRIAVRIPRRSRRVSQTVKQPKTIHVYRRSRGVVEVELDTPGSEVNILTGAVVGEIYELLASLDASQVSALVFTSAKPRSFINGAQLMLASAVQSADSIFELTELLRRTYRAVAEFDAPTIAAVRGSCYGCGVEFSLCCDYRIAQNGADTTFYMTEIADYLNGPAFGSTQRLPRLLGIEHAIGFLLWGHRLWGDRAQQVGLIDRVLAEESFDAEVDAFVDAIIAGKVEPRAQVRQSTEELNRVREACLDEIDRLPKDYRRLYKDCLALLLHSALKQGPLEDDDFHRELRLAGESLVEPQAEAARSFLYLRQLAERVWVRQIPKRRGWLLGADTSDQTAARFADMLDRRDVSGVRRLGAGEATSADDRVFWLTSQPGEPPRLDAEVTPVGVCLDPIGAALEWTADVVVRRPFAHAEVDHWETRVPATGTRPLVEIATTPEGTAAIAPLFEYLDAAGHSVIVSTPEDAFAADTFMAAFVAPLVAYVADGGDASAVHTSLSRFGFVPSPLAELAGEADHDALLDLVRPQLPEHLRAEASTALEALLDASHTQSTAHPELVDAVVVSLLWATRRALAGGLLRHSTLADVICRELLGFPVGHASLCEYATVERVDSLLDESDTLGRWLAEPALEDARAFVDEGRNFYL</sequence>
<dbReference type="GO" id="GO:0006635">
    <property type="term" value="P:fatty acid beta-oxidation"/>
    <property type="evidence" value="ECO:0007669"/>
    <property type="project" value="TreeGrafter"/>
</dbReference>
<gene>
    <name evidence="2" type="ORF">FIV42_08290</name>
</gene>
<dbReference type="Pfam" id="PF00378">
    <property type="entry name" value="ECH_1"/>
    <property type="match status" value="1"/>
</dbReference>
<evidence type="ECO:0000313" key="2">
    <source>
        <dbReference type="EMBL" id="QDG50728.1"/>
    </source>
</evidence>
<evidence type="ECO:0000256" key="1">
    <source>
        <dbReference type="SAM" id="MobiDB-lite"/>
    </source>
</evidence>
<dbReference type="InterPro" id="IPR029045">
    <property type="entry name" value="ClpP/crotonase-like_dom_sf"/>
</dbReference>
<dbReference type="GO" id="GO:0016853">
    <property type="term" value="F:isomerase activity"/>
    <property type="evidence" value="ECO:0007669"/>
    <property type="project" value="UniProtKB-KW"/>
</dbReference>
<accession>A0A4Y6PQX7</accession>
<dbReference type="PANTHER" id="PTHR43612:SF3">
    <property type="entry name" value="TRIFUNCTIONAL ENZYME SUBUNIT ALPHA, MITOCHONDRIAL"/>
    <property type="match status" value="1"/>
</dbReference>
<evidence type="ECO:0000313" key="3">
    <source>
        <dbReference type="Proteomes" id="UP000315995"/>
    </source>
</evidence>
<dbReference type="SUPFAM" id="SSF52096">
    <property type="entry name" value="ClpP/crotonase"/>
    <property type="match status" value="1"/>
</dbReference>
<accession>A0A5B8Y8D3</accession>
<dbReference type="GO" id="GO:0004300">
    <property type="term" value="F:enoyl-CoA hydratase activity"/>
    <property type="evidence" value="ECO:0007669"/>
    <property type="project" value="TreeGrafter"/>
</dbReference>
<feature type="region of interest" description="Disordered" evidence="1">
    <location>
        <begin position="24"/>
        <end position="44"/>
    </location>
</feature>
<reference evidence="2 3" key="1">
    <citation type="submission" date="2019-06" db="EMBL/GenBank/DDBJ databases">
        <title>Persicimonas caeni gen. nov., sp. nov., a predatory bacterium isolated from solar saltern.</title>
        <authorList>
            <person name="Wang S."/>
        </authorList>
    </citation>
    <scope>NUCLEOTIDE SEQUENCE [LARGE SCALE GENOMIC DNA]</scope>
    <source>
        <strain evidence="2 3">YN101</strain>
    </source>
</reference>
<dbReference type="PANTHER" id="PTHR43612">
    <property type="entry name" value="TRIFUNCTIONAL ENZYME SUBUNIT ALPHA"/>
    <property type="match status" value="1"/>
</dbReference>
<dbReference type="CDD" id="cd06558">
    <property type="entry name" value="crotonase-like"/>
    <property type="match status" value="1"/>
</dbReference>
<dbReference type="EMBL" id="CP041186">
    <property type="protein sequence ID" value="QDG50728.1"/>
    <property type="molecule type" value="Genomic_DNA"/>
</dbReference>
<dbReference type="Gene3D" id="3.90.226.10">
    <property type="entry name" value="2-enoyl-CoA Hydratase, Chain A, domain 1"/>
    <property type="match status" value="1"/>
</dbReference>
<proteinExistence type="predicted"/>
<dbReference type="GO" id="GO:0016509">
    <property type="term" value="F:long-chain (3S)-3-hydroxyacyl-CoA dehydrogenase (NAD+) activity"/>
    <property type="evidence" value="ECO:0007669"/>
    <property type="project" value="TreeGrafter"/>
</dbReference>
<name>A0A4Y6PQX7_PERCE</name>
<organism evidence="2 3">
    <name type="scientific">Persicimonas caeni</name>
    <dbReference type="NCBI Taxonomy" id="2292766"/>
    <lineage>
        <taxon>Bacteria</taxon>
        <taxon>Deltaproteobacteria</taxon>
        <taxon>Bradymonadales</taxon>
        <taxon>Bradymonadaceae</taxon>
        <taxon>Persicimonas</taxon>
    </lineage>
</organism>
<dbReference type="InterPro" id="IPR050136">
    <property type="entry name" value="FA_oxidation_alpha_subunit"/>
</dbReference>
<dbReference type="Proteomes" id="UP000315995">
    <property type="component" value="Chromosome"/>
</dbReference>
<keyword evidence="2" id="KW-0413">Isomerase</keyword>
<dbReference type="InterPro" id="IPR001753">
    <property type="entry name" value="Enoyl-CoA_hydra/iso"/>
</dbReference>
<keyword evidence="3" id="KW-1185">Reference proteome</keyword>
<dbReference type="AlphaFoldDB" id="A0A4Y6PQX7"/>
<protein>
    <submittedName>
        <fullName evidence="2">Enoyl-CoA hydratase/isomerase family protein</fullName>
    </submittedName>
</protein>
<dbReference type="OrthoDB" id="9807606at2"/>